<dbReference type="Pfam" id="PF01863">
    <property type="entry name" value="YgjP-like"/>
    <property type="match status" value="1"/>
</dbReference>
<gene>
    <name evidence="2" type="ORF">GM51_14225</name>
</gene>
<dbReference type="Gene3D" id="3.30.2010.10">
    <property type="entry name" value="Metalloproteases ('zincins'), catalytic domain"/>
    <property type="match status" value="1"/>
</dbReference>
<evidence type="ECO:0000313" key="2">
    <source>
        <dbReference type="EMBL" id="KGA15700.1"/>
    </source>
</evidence>
<name>A0A094PVA0_9ZZZZ</name>
<dbReference type="InterPro" id="IPR002725">
    <property type="entry name" value="YgjP-like_metallopeptidase"/>
</dbReference>
<accession>A0A094PVA0</accession>
<protein>
    <recommendedName>
        <fullName evidence="1">YgjP-like metallopeptidase domain-containing protein</fullName>
    </recommendedName>
</protein>
<dbReference type="EMBL" id="JNSL01000105">
    <property type="protein sequence ID" value="KGA15700.1"/>
    <property type="molecule type" value="Genomic_DNA"/>
</dbReference>
<evidence type="ECO:0000259" key="1">
    <source>
        <dbReference type="Pfam" id="PF01863"/>
    </source>
</evidence>
<comment type="caution">
    <text evidence="2">The sequence shown here is derived from an EMBL/GenBank/DDBJ whole genome shotgun (WGS) entry which is preliminary data.</text>
</comment>
<proteinExistence type="predicted"/>
<dbReference type="PANTHER" id="PTHR30399">
    <property type="entry name" value="UNCHARACTERIZED PROTEIN YGJP"/>
    <property type="match status" value="1"/>
</dbReference>
<feature type="domain" description="YgjP-like metallopeptidase" evidence="1">
    <location>
        <begin position="51"/>
        <end position="193"/>
    </location>
</feature>
<dbReference type="CDD" id="cd07344">
    <property type="entry name" value="M48_yhfN_like"/>
    <property type="match status" value="1"/>
</dbReference>
<sequence>MANSNQPSLFDAEAFTTPQDPAEPVEFVYQRTDLTKVEVRRSKRAKRNVTAYRDNEKTVVTVPTRMAKRDIPAYVNELVTRLDDRDERSTSQALLEQRARRLSRKYLAQDLFETHVVPVSIRWVTNQNARWGSCTPGEGSIRLSHRMVRMPPYVIDSVIVHELIHLLIADHSEAFYALMNKYPEHEKAKAYLDGFSHAQQNYLPE</sequence>
<dbReference type="PANTHER" id="PTHR30399:SF1">
    <property type="entry name" value="UTP PYROPHOSPHATASE"/>
    <property type="match status" value="1"/>
</dbReference>
<reference evidence="2" key="1">
    <citation type="submission" date="2014-06" db="EMBL/GenBank/DDBJ databases">
        <title>Key roles for freshwater Actinobacteria revealed by deep metagenomic sequencing.</title>
        <authorList>
            <person name="Ghai R."/>
            <person name="Mizuno C.M."/>
            <person name="Picazo A."/>
            <person name="Camacho A."/>
            <person name="Rodriguez-Valera F."/>
        </authorList>
    </citation>
    <scope>NUCLEOTIDE SEQUENCE</scope>
</reference>
<dbReference type="InterPro" id="IPR053136">
    <property type="entry name" value="UTP_pyrophosphatase-like"/>
</dbReference>
<dbReference type="AlphaFoldDB" id="A0A094PVA0"/>
<organism evidence="2">
    <name type="scientific">freshwater metagenome</name>
    <dbReference type="NCBI Taxonomy" id="449393"/>
    <lineage>
        <taxon>unclassified sequences</taxon>
        <taxon>metagenomes</taxon>
        <taxon>ecological metagenomes</taxon>
    </lineage>
</organism>